<dbReference type="RefSeq" id="WP_246442556.1">
    <property type="nucleotide sequence ID" value="NZ_CP048813.1"/>
</dbReference>
<evidence type="ECO:0000313" key="3">
    <source>
        <dbReference type="Proteomes" id="UP000183263"/>
    </source>
</evidence>
<name>A0A1G8AGS0_9NOCA</name>
<dbReference type="AlphaFoldDB" id="A0A1G8AGS0"/>
<dbReference type="EMBL" id="FNDN01000001">
    <property type="protein sequence ID" value="SDH20148.1"/>
    <property type="molecule type" value="Genomic_DNA"/>
</dbReference>
<protein>
    <submittedName>
        <fullName evidence="2">Uncharacterized protein</fullName>
    </submittedName>
</protein>
<organism evidence="2 3">
    <name type="scientific">Rhodococcus triatomae</name>
    <dbReference type="NCBI Taxonomy" id="300028"/>
    <lineage>
        <taxon>Bacteria</taxon>
        <taxon>Bacillati</taxon>
        <taxon>Actinomycetota</taxon>
        <taxon>Actinomycetes</taxon>
        <taxon>Mycobacteriales</taxon>
        <taxon>Nocardiaceae</taxon>
        <taxon>Rhodococcus</taxon>
    </lineage>
</organism>
<keyword evidence="3" id="KW-1185">Reference proteome</keyword>
<reference evidence="2 3" key="1">
    <citation type="submission" date="2016-10" db="EMBL/GenBank/DDBJ databases">
        <authorList>
            <person name="de Groot N.N."/>
        </authorList>
    </citation>
    <scope>NUCLEOTIDE SEQUENCE [LARGE SCALE GENOMIC DNA]</scope>
    <source>
        <strain evidence="2 3">DSM 44892</strain>
    </source>
</reference>
<evidence type="ECO:0000313" key="2">
    <source>
        <dbReference type="EMBL" id="SDH20148.1"/>
    </source>
</evidence>
<accession>A0A1G8AGS0</accession>
<evidence type="ECO:0000256" key="1">
    <source>
        <dbReference type="SAM" id="MobiDB-lite"/>
    </source>
</evidence>
<dbReference type="Proteomes" id="UP000183263">
    <property type="component" value="Unassembled WGS sequence"/>
</dbReference>
<sequence>MGLSDACRIGAIIGVIGVIGVYLAGCSSETTSSSDPMTQTHSSVESIPGNSVVEATSSRSVEATTSVTEVAPSKELTPLDVVCDLISNPNTGRTSPVAVLEGAVHCDEAMSVARDYLAGIAAGRQQGQGAFLTIRGWDCSWPYVDGRSHADSYLKCVDPTGLNAIRIGN</sequence>
<gene>
    <name evidence="2" type="ORF">SAMN05444695_101421</name>
</gene>
<feature type="region of interest" description="Disordered" evidence="1">
    <location>
        <begin position="30"/>
        <end position="50"/>
    </location>
</feature>
<proteinExistence type="predicted"/>